<evidence type="ECO:0000256" key="2">
    <source>
        <dbReference type="ARBA" id="ARBA00023125"/>
    </source>
</evidence>
<dbReference type="Gene3D" id="1.10.10.10">
    <property type="entry name" value="Winged helix-like DNA-binding domain superfamily/Winged helix DNA-binding domain"/>
    <property type="match status" value="1"/>
</dbReference>
<evidence type="ECO:0000256" key="1">
    <source>
        <dbReference type="ARBA" id="ARBA00023015"/>
    </source>
</evidence>
<dbReference type="RefSeq" id="WP_154514828.1">
    <property type="nucleotide sequence ID" value="NZ_VUNM01000006.1"/>
</dbReference>
<evidence type="ECO:0000259" key="5">
    <source>
        <dbReference type="PROSITE" id="PS51063"/>
    </source>
</evidence>
<sequence>MAEHLCIAQVPLFNHLPIEAQQEIMNLTHHHIYKKNELVFQPGDENLYIIASGSIKVYQLSISGKEHLLRVLKEGDYEGEKQLFNIPNDTLFGQALEETEICTLTQQAFHQALLENPSIAIKLLELSAKRTAQLEKQAQFLSMERVEERLAHYLLQISANQSSITLFMKMKDLALYLGTTPETLSRKLKYLEDHNYIKRTGKHITILDPDALESI</sequence>
<dbReference type="Pfam" id="PF00027">
    <property type="entry name" value="cNMP_binding"/>
    <property type="match status" value="1"/>
</dbReference>
<dbReference type="PROSITE" id="PS50042">
    <property type="entry name" value="CNMP_BINDING_3"/>
    <property type="match status" value="1"/>
</dbReference>
<dbReference type="EMBL" id="VUNM01000006">
    <property type="protein sequence ID" value="MST88807.1"/>
    <property type="molecule type" value="Genomic_DNA"/>
</dbReference>
<dbReference type="GO" id="GO:0003677">
    <property type="term" value="F:DNA binding"/>
    <property type="evidence" value="ECO:0007669"/>
    <property type="project" value="UniProtKB-KW"/>
</dbReference>
<dbReference type="PROSITE" id="PS51063">
    <property type="entry name" value="HTH_CRP_2"/>
    <property type="match status" value="1"/>
</dbReference>
<dbReference type="GO" id="GO:0003700">
    <property type="term" value="F:DNA-binding transcription factor activity"/>
    <property type="evidence" value="ECO:0007669"/>
    <property type="project" value="TreeGrafter"/>
</dbReference>
<dbReference type="AlphaFoldDB" id="A0A844FSB5"/>
<dbReference type="InterPro" id="IPR036390">
    <property type="entry name" value="WH_DNA-bd_sf"/>
</dbReference>
<reference evidence="6 7" key="1">
    <citation type="submission" date="2019-08" db="EMBL/GenBank/DDBJ databases">
        <title>In-depth cultivation of the pig gut microbiome towards novel bacterial diversity and tailored functional studies.</title>
        <authorList>
            <person name="Wylensek D."/>
            <person name="Hitch T.C.A."/>
            <person name="Clavel T."/>
        </authorList>
    </citation>
    <scope>NUCLEOTIDE SEQUENCE [LARGE SCALE GENOMIC DNA]</scope>
    <source>
        <strain evidence="6 7">CA-Schmier-601-WT-3</strain>
    </source>
</reference>
<organism evidence="6 7">
    <name type="scientific">Sharpea porci</name>
    <dbReference type="NCBI Taxonomy" id="2652286"/>
    <lineage>
        <taxon>Bacteria</taxon>
        <taxon>Bacillati</taxon>
        <taxon>Bacillota</taxon>
        <taxon>Erysipelotrichia</taxon>
        <taxon>Erysipelotrichales</taxon>
        <taxon>Coprobacillaceae</taxon>
        <taxon>Sharpea</taxon>
    </lineage>
</organism>
<dbReference type="CDD" id="cd00092">
    <property type="entry name" value="HTH_CRP"/>
    <property type="match status" value="1"/>
</dbReference>
<dbReference type="Gene3D" id="2.60.120.10">
    <property type="entry name" value="Jelly Rolls"/>
    <property type="match status" value="1"/>
</dbReference>
<evidence type="ECO:0000313" key="7">
    <source>
        <dbReference type="Proteomes" id="UP000442619"/>
    </source>
</evidence>
<dbReference type="SMART" id="SM00419">
    <property type="entry name" value="HTH_CRP"/>
    <property type="match status" value="1"/>
</dbReference>
<proteinExistence type="predicted"/>
<accession>A0A844FSB5</accession>
<feature type="domain" description="HTH crp-type" evidence="5">
    <location>
        <begin position="144"/>
        <end position="210"/>
    </location>
</feature>
<evidence type="ECO:0000256" key="3">
    <source>
        <dbReference type="ARBA" id="ARBA00023163"/>
    </source>
</evidence>
<evidence type="ECO:0000259" key="4">
    <source>
        <dbReference type="PROSITE" id="PS50042"/>
    </source>
</evidence>
<dbReference type="InterPro" id="IPR014710">
    <property type="entry name" value="RmlC-like_jellyroll"/>
</dbReference>
<dbReference type="CDD" id="cd00038">
    <property type="entry name" value="CAP_ED"/>
    <property type="match status" value="1"/>
</dbReference>
<dbReference type="InterPro" id="IPR012318">
    <property type="entry name" value="HTH_CRP"/>
</dbReference>
<dbReference type="InterPro" id="IPR018490">
    <property type="entry name" value="cNMP-bd_dom_sf"/>
</dbReference>
<keyword evidence="3" id="KW-0804">Transcription</keyword>
<dbReference type="GO" id="GO:0005829">
    <property type="term" value="C:cytosol"/>
    <property type="evidence" value="ECO:0007669"/>
    <property type="project" value="TreeGrafter"/>
</dbReference>
<protein>
    <submittedName>
        <fullName evidence="6">Crp/Fnr family transcriptional regulator</fullName>
    </submittedName>
</protein>
<dbReference type="PANTHER" id="PTHR24567:SF74">
    <property type="entry name" value="HTH-TYPE TRANSCRIPTIONAL REGULATOR ARCR"/>
    <property type="match status" value="1"/>
</dbReference>
<dbReference type="InterPro" id="IPR000595">
    <property type="entry name" value="cNMP-bd_dom"/>
</dbReference>
<dbReference type="InterPro" id="IPR036388">
    <property type="entry name" value="WH-like_DNA-bd_sf"/>
</dbReference>
<evidence type="ECO:0000313" key="6">
    <source>
        <dbReference type="EMBL" id="MST88807.1"/>
    </source>
</evidence>
<keyword evidence="2" id="KW-0238">DNA-binding</keyword>
<dbReference type="Proteomes" id="UP000442619">
    <property type="component" value="Unassembled WGS sequence"/>
</dbReference>
<feature type="domain" description="Cyclic nucleotide-binding" evidence="4">
    <location>
        <begin position="12"/>
        <end position="130"/>
    </location>
</feature>
<name>A0A844FSB5_9FIRM</name>
<comment type="caution">
    <text evidence="6">The sequence shown here is derived from an EMBL/GenBank/DDBJ whole genome shotgun (WGS) entry which is preliminary data.</text>
</comment>
<dbReference type="SUPFAM" id="SSF46785">
    <property type="entry name" value="Winged helix' DNA-binding domain"/>
    <property type="match status" value="1"/>
</dbReference>
<dbReference type="SUPFAM" id="SSF51206">
    <property type="entry name" value="cAMP-binding domain-like"/>
    <property type="match status" value="1"/>
</dbReference>
<dbReference type="PANTHER" id="PTHR24567">
    <property type="entry name" value="CRP FAMILY TRANSCRIPTIONAL REGULATORY PROTEIN"/>
    <property type="match status" value="1"/>
</dbReference>
<keyword evidence="1" id="KW-0805">Transcription regulation</keyword>
<gene>
    <name evidence="6" type="ORF">FYJ79_04320</name>
</gene>
<dbReference type="InterPro" id="IPR050397">
    <property type="entry name" value="Env_Response_Regulators"/>
</dbReference>
<keyword evidence="7" id="KW-1185">Reference proteome</keyword>
<dbReference type="Pfam" id="PF13545">
    <property type="entry name" value="HTH_Crp_2"/>
    <property type="match status" value="1"/>
</dbReference>
<dbReference type="SMART" id="SM00100">
    <property type="entry name" value="cNMP"/>
    <property type="match status" value="1"/>
</dbReference>